<protein>
    <submittedName>
        <fullName evidence="2">Uncharacterized protein</fullName>
    </submittedName>
</protein>
<keyword evidence="3" id="KW-1185">Reference proteome</keyword>
<gene>
    <name evidence="2" type="ORF">F5891DRAFT_964070</name>
</gene>
<dbReference type="Proteomes" id="UP001195769">
    <property type="component" value="Unassembled WGS sequence"/>
</dbReference>
<dbReference type="AlphaFoldDB" id="A0AAD4HEN3"/>
<feature type="region of interest" description="Disordered" evidence="1">
    <location>
        <begin position="147"/>
        <end position="170"/>
    </location>
</feature>
<evidence type="ECO:0000256" key="1">
    <source>
        <dbReference type="SAM" id="MobiDB-lite"/>
    </source>
</evidence>
<feature type="compositionally biased region" description="Polar residues" evidence="1">
    <location>
        <begin position="153"/>
        <end position="163"/>
    </location>
</feature>
<reference evidence="2" key="1">
    <citation type="journal article" date="2020" name="New Phytol.">
        <title>Comparative genomics reveals dynamic genome evolution in host specialist ectomycorrhizal fungi.</title>
        <authorList>
            <person name="Lofgren L.A."/>
            <person name="Nguyen N.H."/>
            <person name="Vilgalys R."/>
            <person name="Ruytinx J."/>
            <person name="Liao H.L."/>
            <person name="Branco S."/>
            <person name="Kuo A."/>
            <person name="LaButti K."/>
            <person name="Lipzen A."/>
            <person name="Andreopoulos W."/>
            <person name="Pangilinan J."/>
            <person name="Riley R."/>
            <person name="Hundley H."/>
            <person name="Na H."/>
            <person name="Barry K."/>
            <person name="Grigoriev I.V."/>
            <person name="Stajich J.E."/>
            <person name="Kennedy P.G."/>
        </authorList>
    </citation>
    <scope>NUCLEOTIDE SEQUENCE</scope>
    <source>
        <strain evidence="2">FC203</strain>
    </source>
</reference>
<dbReference type="EMBL" id="JABBWK010000122">
    <property type="protein sequence ID" value="KAG1891794.1"/>
    <property type="molecule type" value="Genomic_DNA"/>
</dbReference>
<comment type="caution">
    <text evidence="2">The sequence shown here is derived from an EMBL/GenBank/DDBJ whole genome shotgun (WGS) entry which is preliminary data.</text>
</comment>
<organism evidence="2 3">
    <name type="scientific">Suillus fuscotomentosus</name>
    <dbReference type="NCBI Taxonomy" id="1912939"/>
    <lineage>
        <taxon>Eukaryota</taxon>
        <taxon>Fungi</taxon>
        <taxon>Dikarya</taxon>
        <taxon>Basidiomycota</taxon>
        <taxon>Agaricomycotina</taxon>
        <taxon>Agaricomycetes</taxon>
        <taxon>Agaricomycetidae</taxon>
        <taxon>Boletales</taxon>
        <taxon>Suillineae</taxon>
        <taxon>Suillaceae</taxon>
        <taxon>Suillus</taxon>
    </lineage>
</organism>
<name>A0AAD4HEN3_9AGAM</name>
<accession>A0AAD4HEN3</accession>
<dbReference type="RefSeq" id="XP_041218270.1">
    <property type="nucleotide sequence ID" value="XM_041376066.1"/>
</dbReference>
<sequence length="170" mass="19272">MLVRLEDALSFTNEKAALGCEHCPVEVHWWISRGCKGRPTIPDLATFISQWWSWWLTLQPEWRRCQAPTLMTRAILPRTDDGSWDSLNKPGTNGMLSVVATLKWWADDADGKGHEDLCWKEAADDVVWVLDQLIASRSALKSMVCSGSKKQGRSGTQVNTSSLKRTRNWQ</sequence>
<evidence type="ECO:0000313" key="2">
    <source>
        <dbReference type="EMBL" id="KAG1891794.1"/>
    </source>
</evidence>
<dbReference type="GeneID" id="64670364"/>
<evidence type="ECO:0000313" key="3">
    <source>
        <dbReference type="Proteomes" id="UP001195769"/>
    </source>
</evidence>
<proteinExistence type="predicted"/>